<accession>A0ABY9III6</accession>
<name>A0ABY9III6_9ACTN</name>
<protein>
    <submittedName>
        <fullName evidence="1">EcsC family protein</fullName>
    </submittedName>
</protein>
<dbReference type="Proteomes" id="UP001235744">
    <property type="component" value="Chromosome"/>
</dbReference>
<evidence type="ECO:0000313" key="1">
    <source>
        <dbReference type="EMBL" id="WLQ54945.1"/>
    </source>
</evidence>
<dbReference type="EMBL" id="CP120988">
    <property type="protein sequence ID" value="WLQ54945.1"/>
    <property type="molecule type" value="Genomic_DNA"/>
</dbReference>
<dbReference type="InterPro" id="IPR024787">
    <property type="entry name" value="EcsC"/>
</dbReference>
<proteinExistence type="predicted"/>
<organism evidence="1 2">
    <name type="scientific">Streptomyces poriferorum</name>
    <dbReference type="NCBI Taxonomy" id="2798799"/>
    <lineage>
        <taxon>Bacteria</taxon>
        <taxon>Bacillati</taxon>
        <taxon>Actinomycetota</taxon>
        <taxon>Actinomycetes</taxon>
        <taxon>Kitasatosporales</taxon>
        <taxon>Streptomycetaceae</taxon>
        <taxon>Streptomyces</taxon>
    </lineage>
</organism>
<evidence type="ECO:0000313" key="2">
    <source>
        <dbReference type="Proteomes" id="UP001235744"/>
    </source>
</evidence>
<reference evidence="1 2" key="1">
    <citation type="submission" date="2023-03" db="EMBL/GenBank/DDBJ databases">
        <title>Isolation and description of six Streptomyces strains from soil environments, able to metabolize different microbial glucans.</title>
        <authorList>
            <person name="Widen T."/>
            <person name="Larsbrink J."/>
        </authorList>
    </citation>
    <scope>NUCLEOTIDE SEQUENCE [LARGE SCALE GENOMIC DNA]</scope>
    <source>
        <strain evidence="1 2">Alt2</strain>
    </source>
</reference>
<dbReference type="PANTHER" id="PTHR41260:SF1">
    <property type="entry name" value="PROTEIN ECSC"/>
    <property type="match status" value="1"/>
</dbReference>
<dbReference type="RefSeq" id="WP_306105900.1">
    <property type="nucleotide sequence ID" value="NZ_CP120988.1"/>
</dbReference>
<keyword evidence="2" id="KW-1185">Reference proteome</keyword>
<sequence>MADPSEYELLAWRDIQRFKDRALSRMMKNAGEQVAIGTAELGKRAAKRLEKHPRAQSAVVRGQKLVAKGADTVGTKARGAADALPEWSGTAVQSVRQTVGRVSRAGLSSKRVVALHKKRGHDVAALSDLHRLDLQQIDAVRGRAASWYYPAVAALSGASAGLVISGGQLVTVASAGAAAAPSGGAIVGAFAADTAVVLGLASRCVGQVSLIYGYDPEEPAEKLFVMSVVNAGTASSATAKTAAMADISRLTQALVRGKTWSVLNEAVVARVSARFAKAFGFRLTKKGLGKALPAFGILVGGTLNWTTLESIVDAADVAYRRRFLLEKYPHLGSEEAYASPPDAGPDAPDEADVAISVLDELAEAGGPDIN</sequence>
<gene>
    <name evidence="1" type="ORF">P8A19_05600</name>
</gene>
<dbReference type="PANTHER" id="PTHR41260">
    <property type="entry name" value="PROTEIN ECSC"/>
    <property type="match status" value="1"/>
</dbReference>
<dbReference type="Pfam" id="PF12787">
    <property type="entry name" value="EcsC"/>
    <property type="match status" value="1"/>
</dbReference>